<protein>
    <submittedName>
        <fullName evidence="1">Uncharacterized protein</fullName>
    </submittedName>
</protein>
<reference evidence="1 2" key="1">
    <citation type="submission" date="2018-05" db="EMBL/GenBank/DDBJ databases">
        <title>Draft genome of Methanospirillum stamsii Pt1.</title>
        <authorList>
            <person name="Dueholm M.S."/>
            <person name="Nielsen P.H."/>
            <person name="Bakmann L.F."/>
            <person name="Otzen D.E."/>
        </authorList>
    </citation>
    <scope>NUCLEOTIDE SEQUENCE [LARGE SCALE GENOMIC DNA]</scope>
    <source>
        <strain evidence="1 2">Pt1</strain>
    </source>
</reference>
<dbReference type="Proteomes" id="UP000245934">
    <property type="component" value="Unassembled WGS sequence"/>
</dbReference>
<evidence type="ECO:0000313" key="2">
    <source>
        <dbReference type="Proteomes" id="UP000245934"/>
    </source>
</evidence>
<dbReference type="EMBL" id="QGMZ01000065">
    <property type="protein sequence ID" value="PWR69550.1"/>
    <property type="molecule type" value="Genomic_DNA"/>
</dbReference>
<keyword evidence="2" id="KW-1185">Reference proteome</keyword>
<gene>
    <name evidence="1" type="ORF">DLD82_17685</name>
</gene>
<evidence type="ECO:0000313" key="1">
    <source>
        <dbReference type="EMBL" id="PWR69550.1"/>
    </source>
</evidence>
<dbReference type="AlphaFoldDB" id="A0A2V2MTA3"/>
<accession>A0A2V2MTA3</accession>
<organism evidence="1 2">
    <name type="scientific">Methanospirillum stamsii</name>
    <dbReference type="NCBI Taxonomy" id="1277351"/>
    <lineage>
        <taxon>Archaea</taxon>
        <taxon>Methanobacteriati</taxon>
        <taxon>Methanobacteriota</taxon>
        <taxon>Stenosarchaea group</taxon>
        <taxon>Methanomicrobia</taxon>
        <taxon>Methanomicrobiales</taxon>
        <taxon>Methanospirillaceae</taxon>
        <taxon>Methanospirillum</taxon>
    </lineage>
</organism>
<comment type="caution">
    <text evidence="1">The sequence shown here is derived from an EMBL/GenBank/DDBJ whole genome shotgun (WGS) entry which is preliminary data.</text>
</comment>
<proteinExistence type="predicted"/>
<sequence>MRRTKVRYRQVGGRGINRLNQADEKGIFMKQNKFRMKVDNCTDFFSRNIVGYYISLNGLKSNFLPGNFVRKTQENTCPEAL</sequence>
<name>A0A2V2MTA3_9EURY</name>